<keyword evidence="11" id="KW-0378">Hydrolase</keyword>
<proteinExistence type="inferred from homology"/>
<dbReference type="InterPro" id="IPR012337">
    <property type="entry name" value="RNaseH-like_sf"/>
</dbReference>
<dbReference type="GO" id="GO:0004523">
    <property type="term" value="F:RNA-DNA hybrid ribonuclease activity"/>
    <property type="evidence" value="ECO:0007669"/>
    <property type="project" value="UniProtKB-EC"/>
</dbReference>
<dbReference type="InterPro" id="IPR036397">
    <property type="entry name" value="RNaseH_sf"/>
</dbReference>
<accession>A0A6C0D3K0</accession>
<sequence>MSKSKEKNSKHCLEKKYNNTSAIIEIGIDEAGRGPLFGRVYSAAVVLPDNGEFNYELLKDSKKFTSESKRIDVANYIQANALFWAVAYEDEKIIDSINIRQATLSAMHKAIKTILNSYYEKNGKLCSNEMCYLLVDGNDFKAFTYYCETSNIIKQLNHVLVEGGDNKYCSIAAASILAKVEHDKYIKEMCANFPKLDIYYGLLSNKGYGTSKHIEGIKKYGISKWHRTTYGCCKEATLNEDDDETFYKN</sequence>
<dbReference type="Pfam" id="PF01351">
    <property type="entry name" value="RNase_HII"/>
    <property type="match status" value="1"/>
</dbReference>
<comment type="similarity">
    <text evidence="4">Belongs to the RNase HII family.</text>
</comment>
<dbReference type="PANTHER" id="PTHR10954:SF23">
    <property type="entry name" value="RIBONUCLEASE"/>
    <property type="match status" value="1"/>
</dbReference>
<dbReference type="GO" id="GO:0046872">
    <property type="term" value="F:metal ion binding"/>
    <property type="evidence" value="ECO:0007669"/>
    <property type="project" value="UniProtKB-KW"/>
</dbReference>
<comment type="subcellular location">
    <subcellularLocation>
        <location evidence="3">Cytoplasm</location>
    </subcellularLocation>
</comment>
<dbReference type="CDD" id="cd07182">
    <property type="entry name" value="RNase_HII_bacteria_HII_like"/>
    <property type="match status" value="1"/>
</dbReference>
<feature type="domain" description="RNase H type-2" evidence="13">
    <location>
        <begin position="23"/>
        <end position="242"/>
    </location>
</feature>
<protein>
    <recommendedName>
        <fullName evidence="6">Ribonuclease HII</fullName>
        <ecNumber evidence="5">3.1.26.4</ecNumber>
    </recommendedName>
</protein>
<keyword evidence="12" id="KW-0464">Manganese</keyword>
<evidence type="ECO:0000256" key="12">
    <source>
        <dbReference type="ARBA" id="ARBA00023211"/>
    </source>
</evidence>
<dbReference type="Gene3D" id="3.30.420.10">
    <property type="entry name" value="Ribonuclease H-like superfamily/Ribonuclease H"/>
    <property type="match status" value="1"/>
</dbReference>
<evidence type="ECO:0000256" key="6">
    <source>
        <dbReference type="ARBA" id="ARBA00019179"/>
    </source>
</evidence>
<evidence type="ECO:0000256" key="9">
    <source>
        <dbReference type="ARBA" id="ARBA00022723"/>
    </source>
</evidence>
<organism evidence="14">
    <name type="scientific">viral metagenome</name>
    <dbReference type="NCBI Taxonomy" id="1070528"/>
    <lineage>
        <taxon>unclassified sequences</taxon>
        <taxon>metagenomes</taxon>
        <taxon>organismal metagenomes</taxon>
    </lineage>
</organism>
<evidence type="ECO:0000256" key="3">
    <source>
        <dbReference type="ARBA" id="ARBA00004496"/>
    </source>
</evidence>
<dbReference type="PROSITE" id="PS51975">
    <property type="entry name" value="RNASE_H_2"/>
    <property type="match status" value="1"/>
</dbReference>
<evidence type="ECO:0000256" key="4">
    <source>
        <dbReference type="ARBA" id="ARBA00007383"/>
    </source>
</evidence>
<comment type="function">
    <text evidence="2">Endonuclease that specifically degrades the RNA of RNA-DNA hybrids.</text>
</comment>
<evidence type="ECO:0000256" key="5">
    <source>
        <dbReference type="ARBA" id="ARBA00012180"/>
    </source>
</evidence>
<evidence type="ECO:0000256" key="11">
    <source>
        <dbReference type="ARBA" id="ARBA00022801"/>
    </source>
</evidence>
<keyword evidence="10" id="KW-0255">Endonuclease</keyword>
<evidence type="ECO:0000256" key="7">
    <source>
        <dbReference type="ARBA" id="ARBA00022490"/>
    </source>
</evidence>
<name>A0A6C0D3K0_9ZZZZ</name>
<evidence type="ECO:0000313" key="14">
    <source>
        <dbReference type="EMBL" id="QHT11378.1"/>
    </source>
</evidence>
<evidence type="ECO:0000256" key="1">
    <source>
        <dbReference type="ARBA" id="ARBA00000077"/>
    </source>
</evidence>
<keyword evidence="8" id="KW-0540">Nuclease</keyword>
<dbReference type="AlphaFoldDB" id="A0A6C0D3K0"/>
<keyword evidence="7" id="KW-0963">Cytoplasm</keyword>
<dbReference type="GO" id="GO:0006298">
    <property type="term" value="P:mismatch repair"/>
    <property type="evidence" value="ECO:0007669"/>
    <property type="project" value="TreeGrafter"/>
</dbReference>
<dbReference type="EMBL" id="MN739534">
    <property type="protein sequence ID" value="QHT11378.1"/>
    <property type="molecule type" value="Genomic_DNA"/>
</dbReference>
<keyword evidence="9" id="KW-0479">Metal-binding</keyword>
<dbReference type="GO" id="GO:0043137">
    <property type="term" value="P:DNA replication, removal of RNA primer"/>
    <property type="evidence" value="ECO:0007669"/>
    <property type="project" value="TreeGrafter"/>
</dbReference>
<dbReference type="InterPro" id="IPR001352">
    <property type="entry name" value="RNase_HII/HIII"/>
</dbReference>
<dbReference type="GO" id="GO:0005737">
    <property type="term" value="C:cytoplasm"/>
    <property type="evidence" value="ECO:0007669"/>
    <property type="project" value="UniProtKB-SubCell"/>
</dbReference>
<evidence type="ECO:0000256" key="10">
    <source>
        <dbReference type="ARBA" id="ARBA00022759"/>
    </source>
</evidence>
<dbReference type="InterPro" id="IPR022898">
    <property type="entry name" value="RNase_HII"/>
</dbReference>
<dbReference type="GO" id="GO:0003723">
    <property type="term" value="F:RNA binding"/>
    <property type="evidence" value="ECO:0007669"/>
    <property type="project" value="InterPro"/>
</dbReference>
<evidence type="ECO:0000256" key="8">
    <source>
        <dbReference type="ARBA" id="ARBA00022722"/>
    </source>
</evidence>
<reference evidence="14" key="1">
    <citation type="journal article" date="2020" name="Nature">
        <title>Giant virus diversity and host interactions through global metagenomics.</title>
        <authorList>
            <person name="Schulz F."/>
            <person name="Roux S."/>
            <person name="Paez-Espino D."/>
            <person name="Jungbluth S."/>
            <person name="Walsh D.A."/>
            <person name="Denef V.J."/>
            <person name="McMahon K.D."/>
            <person name="Konstantinidis K.T."/>
            <person name="Eloe-Fadrosh E.A."/>
            <person name="Kyrpides N.C."/>
            <person name="Woyke T."/>
        </authorList>
    </citation>
    <scope>NUCLEOTIDE SEQUENCE</scope>
    <source>
        <strain evidence="14">GVMAG-M-3300023174-116</strain>
    </source>
</reference>
<dbReference type="EC" id="3.1.26.4" evidence="5"/>
<dbReference type="InterPro" id="IPR024567">
    <property type="entry name" value="RNase_HII/HIII_dom"/>
</dbReference>
<comment type="catalytic activity">
    <reaction evidence="1">
        <text>Endonucleolytic cleavage to 5'-phosphomonoester.</text>
        <dbReference type="EC" id="3.1.26.4"/>
    </reaction>
</comment>
<evidence type="ECO:0000259" key="13">
    <source>
        <dbReference type="PROSITE" id="PS51975"/>
    </source>
</evidence>
<dbReference type="PANTHER" id="PTHR10954">
    <property type="entry name" value="RIBONUCLEASE H2 SUBUNIT A"/>
    <property type="match status" value="1"/>
</dbReference>
<dbReference type="GO" id="GO:0032299">
    <property type="term" value="C:ribonuclease H2 complex"/>
    <property type="evidence" value="ECO:0007669"/>
    <property type="project" value="TreeGrafter"/>
</dbReference>
<evidence type="ECO:0000256" key="2">
    <source>
        <dbReference type="ARBA" id="ARBA00004065"/>
    </source>
</evidence>
<dbReference type="SUPFAM" id="SSF53098">
    <property type="entry name" value="Ribonuclease H-like"/>
    <property type="match status" value="1"/>
</dbReference>